<evidence type="ECO:0000313" key="2">
    <source>
        <dbReference type="Proteomes" id="UP000264062"/>
    </source>
</evidence>
<protein>
    <submittedName>
        <fullName evidence="1">Aminopeptidase</fullName>
    </submittedName>
</protein>
<sequence length="143" mass="15411">KTAYENIRTVMRNSDLLSSDVSCGIDPDFQDVHEQQNGAKMGFGVVITKYTGSAGKHGANDANAEFVFKIRDIFNKAGVAWQIAELGRVDAGGGGTIAAYLADHGINVIDCGPALLGMHSPFEIVSKADLYETYKAYRAFFEA</sequence>
<dbReference type="PANTHER" id="PTHR28570">
    <property type="entry name" value="ASPARTYL AMINOPEPTIDASE"/>
    <property type="match status" value="1"/>
</dbReference>
<accession>A0A350HB07</accession>
<organism evidence="1 2">
    <name type="scientific">candidate division WOR-3 bacterium</name>
    <dbReference type="NCBI Taxonomy" id="2052148"/>
    <lineage>
        <taxon>Bacteria</taxon>
        <taxon>Bacteria division WOR-3</taxon>
    </lineage>
</organism>
<name>A0A350HB07_UNCW3</name>
<dbReference type="SUPFAM" id="SSF53187">
    <property type="entry name" value="Zn-dependent exopeptidases"/>
    <property type="match status" value="1"/>
</dbReference>
<dbReference type="GO" id="GO:0008270">
    <property type="term" value="F:zinc ion binding"/>
    <property type="evidence" value="ECO:0007669"/>
    <property type="project" value="InterPro"/>
</dbReference>
<evidence type="ECO:0000313" key="1">
    <source>
        <dbReference type="EMBL" id="HAV92723.1"/>
    </source>
</evidence>
<dbReference type="InterPro" id="IPR001948">
    <property type="entry name" value="Peptidase_M18"/>
</dbReference>
<feature type="non-terminal residue" evidence="1">
    <location>
        <position position="1"/>
    </location>
</feature>
<keyword evidence="1" id="KW-0645">Protease</keyword>
<comment type="caution">
    <text evidence="1">The sequence shown here is derived from an EMBL/GenBank/DDBJ whole genome shotgun (WGS) entry which is preliminary data.</text>
</comment>
<gene>
    <name evidence="1" type="ORF">DCW38_06035</name>
</gene>
<dbReference type="GO" id="GO:0006508">
    <property type="term" value="P:proteolysis"/>
    <property type="evidence" value="ECO:0007669"/>
    <property type="project" value="InterPro"/>
</dbReference>
<dbReference type="AlphaFoldDB" id="A0A350HB07"/>
<dbReference type="GO" id="GO:0004177">
    <property type="term" value="F:aminopeptidase activity"/>
    <property type="evidence" value="ECO:0007669"/>
    <property type="project" value="UniProtKB-KW"/>
</dbReference>
<keyword evidence="1" id="KW-0031">Aminopeptidase</keyword>
<dbReference type="Pfam" id="PF02127">
    <property type="entry name" value="Peptidase_M18"/>
    <property type="match status" value="1"/>
</dbReference>
<proteinExistence type="predicted"/>
<dbReference type="PANTHER" id="PTHR28570:SF2">
    <property type="entry name" value="M18 FAMILY AMINOPEPTIDASE 1-RELATED"/>
    <property type="match status" value="1"/>
</dbReference>
<reference evidence="1 2" key="1">
    <citation type="journal article" date="2018" name="Nat. Biotechnol.">
        <title>A standardized bacterial taxonomy based on genome phylogeny substantially revises the tree of life.</title>
        <authorList>
            <person name="Parks D.H."/>
            <person name="Chuvochina M."/>
            <person name="Waite D.W."/>
            <person name="Rinke C."/>
            <person name="Skarshewski A."/>
            <person name="Chaumeil P.A."/>
            <person name="Hugenholtz P."/>
        </authorList>
    </citation>
    <scope>NUCLEOTIDE SEQUENCE [LARGE SCALE GENOMIC DNA]</scope>
    <source>
        <strain evidence="1">UBA9956</strain>
    </source>
</reference>
<dbReference type="EMBL" id="DMZY01000181">
    <property type="protein sequence ID" value="HAV92723.1"/>
    <property type="molecule type" value="Genomic_DNA"/>
</dbReference>
<dbReference type="Proteomes" id="UP000264062">
    <property type="component" value="Unassembled WGS sequence"/>
</dbReference>
<dbReference type="Gene3D" id="3.40.630.10">
    <property type="entry name" value="Zn peptidases"/>
    <property type="match status" value="1"/>
</dbReference>
<keyword evidence="1" id="KW-0378">Hydrolase</keyword>